<dbReference type="STRING" id="41688.A0A2N3N6G5"/>
<dbReference type="GO" id="GO:0015254">
    <property type="term" value="F:glycerol channel activity"/>
    <property type="evidence" value="ECO:0007669"/>
    <property type="project" value="TreeGrafter"/>
</dbReference>
<feature type="transmembrane region" description="Helical" evidence="8">
    <location>
        <begin position="116"/>
        <end position="136"/>
    </location>
</feature>
<feature type="transmembrane region" description="Helical" evidence="8">
    <location>
        <begin position="299"/>
        <end position="321"/>
    </location>
</feature>
<dbReference type="Pfam" id="PF00230">
    <property type="entry name" value="MIP"/>
    <property type="match status" value="1"/>
</dbReference>
<proteinExistence type="inferred from homology"/>
<comment type="subcellular location">
    <subcellularLocation>
        <location evidence="1">Membrane</location>
        <topology evidence="1">Multi-pass membrane protein</topology>
    </subcellularLocation>
</comment>
<evidence type="ECO:0000256" key="7">
    <source>
        <dbReference type="RuleBase" id="RU000477"/>
    </source>
</evidence>
<evidence type="ECO:0000256" key="5">
    <source>
        <dbReference type="ARBA" id="ARBA00022989"/>
    </source>
</evidence>
<evidence type="ECO:0000313" key="9">
    <source>
        <dbReference type="EMBL" id="PKS08043.1"/>
    </source>
</evidence>
<feature type="transmembrane region" description="Helical" evidence="8">
    <location>
        <begin position="74"/>
        <end position="96"/>
    </location>
</feature>
<dbReference type="InParanoid" id="A0A2N3N6G5"/>
<feature type="transmembrane region" description="Helical" evidence="8">
    <location>
        <begin position="217"/>
        <end position="239"/>
    </location>
</feature>
<comment type="caution">
    <text evidence="9">The sequence shown here is derived from an EMBL/GenBank/DDBJ whole genome shotgun (WGS) entry which is preliminary data.</text>
</comment>
<keyword evidence="10" id="KW-1185">Reference proteome</keyword>
<dbReference type="SUPFAM" id="SSF81338">
    <property type="entry name" value="Aquaporin-like"/>
    <property type="match status" value="1"/>
</dbReference>
<dbReference type="InterPro" id="IPR023271">
    <property type="entry name" value="Aquaporin-like"/>
</dbReference>
<dbReference type="PANTHER" id="PTHR43829:SF14">
    <property type="entry name" value="AQUAPORIN 3"/>
    <property type="match status" value="1"/>
</dbReference>
<name>A0A2N3N6G5_9PEZI</name>
<feature type="transmembrane region" description="Helical" evidence="8">
    <location>
        <begin position="251"/>
        <end position="271"/>
    </location>
</feature>
<reference evidence="9 10" key="1">
    <citation type="journal article" date="2017" name="G3 (Bethesda)">
        <title>First Draft Genome Sequence of the Pathogenic Fungus Lomentospora prolificans (Formerly Scedosporium prolificans).</title>
        <authorList>
            <person name="Luo R."/>
            <person name="Zimin A."/>
            <person name="Workman R."/>
            <person name="Fan Y."/>
            <person name="Pertea G."/>
            <person name="Grossman N."/>
            <person name="Wear M.P."/>
            <person name="Jia B."/>
            <person name="Miller H."/>
            <person name="Casadevall A."/>
            <person name="Timp W."/>
            <person name="Zhang S.X."/>
            <person name="Salzberg S.L."/>
        </authorList>
    </citation>
    <scope>NUCLEOTIDE SEQUENCE [LARGE SCALE GENOMIC DNA]</scope>
    <source>
        <strain evidence="9 10">JHH-5317</strain>
    </source>
</reference>
<evidence type="ECO:0000256" key="4">
    <source>
        <dbReference type="ARBA" id="ARBA00022692"/>
    </source>
</evidence>
<keyword evidence="6 8" id="KW-0472">Membrane</keyword>
<dbReference type="GO" id="GO:0005886">
    <property type="term" value="C:plasma membrane"/>
    <property type="evidence" value="ECO:0007669"/>
    <property type="project" value="TreeGrafter"/>
</dbReference>
<evidence type="ECO:0000256" key="1">
    <source>
        <dbReference type="ARBA" id="ARBA00004141"/>
    </source>
</evidence>
<evidence type="ECO:0000256" key="2">
    <source>
        <dbReference type="ARBA" id="ARBA00006175"/>
    </source>
</evidence>
<feature type="transmembrane region" description="Helical" evidence="8">
    <location>
        <begin position="157"/>
        <end position="178"/>
    </location>
</feature>
<dbReference type="PANTHER" id="PTHR43829">
    <property type="entry name" value="AQUAPORIN OR AQUAGLYCEROPORIN RELATED"/>
    <property type="match status" value="1"/>
</dbReference>
<dbReference type="Gene3D" id="1.20.1080.10">
    <property type="entry name" value="Glycerol uptake facilitator protein"/>
    <property type="match status" value="1"/>
</dbReference>
<keyword evidence="4 7" id="KW-0812">Transmembrane</keyword>
<dbReference type="InterPro" id="IPR050363">
    <property type="entry name" value="MIP/Aquaporin"/>
</dbReference>
<dbReference type="GO" id="GO:0015250">
    <property type="term" value="F:water channel activity"/>
    <property type="evidence" value="ECO:0007669"/>
    <property type="project" value="TreeGrafter"/>
</dbReference>
<dbReference type="OrthoDB" id="3222at2759"/>
<dbReference type="PROSITE" id="PS00221">
    <property type="entry name" value="MIP"/>
    <property type="match status" value="1"/>
</dbReference>
<dbReference type="InterPro" id="IPR000425">
    <property type="entry name" value="MIP"/>
</dbReference>
<accession>A0A2N3N6G5</accession>
<dbReference type="PRINTS" id="PR00783">
    <property type="entry name" value="MINTRINSICP"/>
</dbReference>
<dbReference type="Proteomes" id="UP000233524">
    <property type="component" value="Unassembled WGS sequence"/>
</dbReference>
<dbReference type="VEuPathDB" id="FungiDB:jhhlp_006655"/>
<keyword evidence="3 7" id="KW-0813">Transport</keyword>
<comment type="similarity">
    <text evidence="2 7">Belongs to the MIP/aquaporin (TC 1.A.8) family.</text>
</comment>
<dbReference type="InterPro" id="IPR022357">
    <property type="entry name" value="MIP_CS"/>
</dbReference>
<dbReference type="EMBL" id="NLAX01000701">
    <property type="protein sequence ID" value="PKS08043.1"/>
    <property type="molecule type" value="Genomic_DNA"/>
</dbReference>
<evidence type="ECO:0008006" key="11">
    <source>
        <dbReference type="Google" id="ProtNLM"/>
    </source>
</evidence>
<evidence type="ECO:0000256" key="6">
    <source>
        <dbReference type="ARBA" id="ARBA00023136"/>
    </source>
</evidence>
<protein>
    <recommendedName>
        <fullName evidence="11">Aquaporin-like protein</fullName>
    </recommendedName>
</protein>
<organism evidence="9 10">
    <name type="scientific">Lomentospora prolificans</name>
    <dbReference type="NCBI Taxonomy" id="41688"/>
    <lineage>
        <taxon>Eukaryota</taxon>
        <taxon>Fungi</taxon>
        <taxon>Dikarya</taxon>
        <taxon>Ascomycota</taxon>
        <taxon>Pezizomycotina</taxon>
        <taxon>Sordariomycetes</taxon>
        <taxon>Hypocreomycetidae</taxon>
        <taxon>Microascales</taxon>
        <taxon>Microascaceae</taxon>
        <taxon>Lomentospora</taxon>
    </lineage>
</organism>
<evidence type="ECO:0000256" key="3">
    <source>
        <dbReference type="ARBA" id="ARBA00022448"/>
    </source>
</evidence>
<evidence type="ECO:0000256" key="8">
    <source>
        <dbReference type="SAM" id="Phobius"/>
    </source>
</evidence>
<gene>
    <name evidence="9" type="ORF">jhhlp_006655</name>
</gene>
<sequence length="370" mass="40655">MKWLPNHTDSTLHLPTFSPYTSGATTPRLQHAMEHDISTGMHRYLHRIEVPYKAVSHRRLNFESRRPRILRECLAEFTGVCLFVFPALASVATYILHTNSELGVSAYGSHFQTGCAFAIGVAAAIIICAPTSGGHFNPAITLAMAFWQDFPWWKVPLYIMSQIMGAFFTGLMIVGVFWPEISQLNHDFIDAGKPLVASGAPASILCSFPDPHGQANLAYLFMIEFFADAFIGIAIWAALDPANPFIKPAGIPFVIGAAYGVIIWGFGSMGLSTNLARDLGTRIVAAIFWGREAFTYQSYAPIAILVNIPATLLATAYYEFLLRDSMAIISKGHTTCKDGNAALYRHMHKLGLVDEEHAVVIDTTGMKHTL</sequence>
<evidence type="ECO:0000313" key="10">
    <source>
        <dbReference type="Proteomes" id="UP000233524"/>
    </source>
</evidence>
<dbReference type="AlphaFoldDB" id="A0A2N3N6G5"/>
<keyword evidence="5 8" id="KW-1133">Transmembrane helix</keyword>